<proteinExistence type="predicted"/>
<dbReference type="EMBL" id="JBFDTY010000015">
    <property type="protein sequence ID" value="MFA2795097.1"/>
    <property type="molecule type" value="Genomic_DNA"/>
</dbReference>
<accession>A0ABV4S1T5</accession>
<sequence length="54" mass="6262">MDNDIKSLFFFVSSQNKRILFILKYPIIFYVDVNTAASDKLQIATNMPFATENK</sequence>
<reference evidence="1 2" key="1">
    <citation type="submission" date="2024-06" db="EMBL/GenBank/DDBJ databases">
        <title>Genetic profile and toxigenic potential of Bacillus cereus isolates from a Norwegian ice cream production plant,.</title>
        <authorList>
            <person name="Lindback T."/>
            <person name="Llarena A.-K."/>
            <person name="O'Sullivan K."/>
            <person name="Monshaugen M."/>
            <person name="Holmemo C.W."/>
            <person name="Aspholm M."/>
        </authorList>
    </citation>
    <scope>NUCLEOTIDE SEQUENCE [LARGE SCALE GENOMIC DNA]</scope>
    <source>
        <strain evidence="1 2">NVH-YM330</strain>
    </source>
</reference>
<dbReference type="Proteomes" id="UP001571110">
    <property type="component" value="Unassembled WGS sequence"/>
</dbReference>
<protein>
    <submittedName>
        <fullName evidence="1">Uncharacterized protein</fullName>
    </submittedName>
</protein>
<name>A0ABV4S1T5_9BACI</name>
<evidence type="ECO:0000313" key="2">
    <source>
        <dbReference type="Proteomes" id="UP001571110"/>
    </source>
</evidence>
<evidence type="ECO:0000313" key="1">
    <source>
        <dbReference type="EMBL" id="MFA2795097.1"/>
    </source>
</evidence>
<keyword evidence="2" id="KW-1185">Reference proteome</keyword>
<gene>
    <name evidence="1" type="ORF">AB1I70_27895</name>
</gene>
<comment type="caution">
    <text evidence="1">The sequence shown here is derived from an EMBL/GenBank/DDBJ whole genome shotgun (WGS) entry which is preliminary data.</text>
</comment>
<dbReference type="RefSeq" id="WP_000368107.1">
    <property type="nucleotide sequence ID" value="NZ_FMBJ01000016.1"/>
</dbReference>
<organism evidence="1 2">
    <name type="scientific">Bacillus mobilis</name>
    <dbReference type="NCBI Taxonomy" id="2026190"/>
    <lineage>
        <taxon>Bacteria</taxon>
        <taxon>Bacillati</taxon>
        <taxon>Bacillota</taxon>
        <taxon>Bacilli</taxon>
        <taxon>Bacillales</taxon>
        <taxon>Bacillaceae</taxon>
        <taxon>Bacillus</taxon>
        <taxon>Bacillus cereus group</taxon>
    </lineage>
</organism>